<proteinExistence type="predicted"/>
<protein>
    <submittedName>
        <fullName evidence="2">Uncharacterized protein</fullName>
    </submittedName>
</protein>
<feature type="transmembrane region" description="Helical" evidence="1">
    <location>
        <begin position="109"/>
        <end position="130"/>
    </location>
</feature>
<keyword evidence="1" id="KW-0812">Transmembrane</keyword>
<feature type="transmembrane region" description="Helical" evidence="1">
    <location>
        <begin position="78"/>
        <end position="97"/>
    </location>
</feature>
<accession>A0A0P0IGH5</accession>
<name>A0A0P0IGH5_BLAVI</name>
<dbReference type="AlphaFoldDB" id="A0A0P0IGH5"/>
<evidence type="ECO:0000256" key="1">
    <source>
        <dbReference type="SAM" id="Phobius"/>
    </source>
</evidence>
<gene>
    <name evidence="2" type="ORF">BVIRIDIS_18560</name>
</gene>
<dbReference type="KEGG" id="bvr:BVIR_2410"/>
<dbReference type="STRING" id="1079.BVIR_2410"/>
<evidence type="ECO:0000313" key="2">
    <source>
        <dbReference type="EMBL" id="CUU42841.1"/>
    </source>
</evidence>
<organism evidence="2 3">
    <name type="scientific">Blastochloris viridis</name>
    <name type="common">Rhodopseudomonas viridis</name>
    <dbReference type="NCBI Taxonomy" id="1079"/>
    <lineage>
        <taxon>Bacteria</taxon>
        <taxon>Pseudomonadati</taxon>
        <taxon>Pseudomonadota</taxon>
        <taxon>Alphaproteobacteria</taxon>
        <taxon>Hyphomicrobiales</taxon>
        <taxon>Blastochloridaceae</taxon>
        <taxon>Blastochloris</taxon>
    </lineage>
</organism>
<keyword evidence="1" id="KW-0472">Membrane</keyword>
<keyword evidence="3" id="KW-1185">Reference proteome</keyword>
<keyword evidence="1" id="KW-1133">Transmembrane helix</keyword>
<evidence type="ECO:0000313" key="3">
    <source>
        <dbReference type="Proteomes" id="UP000065734"/>
    </source>
</evidence>
<dbReference type="Proteomes" id="UP000065734">
    <property type="component" value="Chromosome I"/>
</dbReference>
<sequence>MTMKTWRASLHATIAGGAAGVVLLTLIAAVHGTHFDGATVFFMVGVALPAALLVAAPVGFIAFPLARLALDRAEAYTAGRLMLVGAVLGFVLPLTAAWRFRSSFVTGGWALTVIFVLAATVAGVISAYAYHRRSEPAAPRTA</sequence>
<reference evidence="3" key="1">
    <citation type="journal article" date="2016" name="Genome Announc.">
        <title>Revised genome sequence of the purple photosynthetic bacterium Blastochloris viridis.</title>
        <authorList>
            <person name="Liu L.N."/>
            <person name="Faulkner M."/>
            <person name="Liu X."/>
            <person name="Huang F."/>
            <person name="Darby A.C."/>
            <person name="Hall N."/>
        </authorList>
    </citation>
    <scope>NUCLEOTIDE SEQUENCE [LARGE SCALE GENOMIC DNA]</scope>
    <source>
        <strain evidence="3">ATCC 19567 / DSM 133 / F</strain>
    </source>
</reference>
<dbReference type="EMBL" id="LN907867">
    <property type="protein sequence ID" value="CUU42841.1"/>
    <property type="molecule type" value="Genomic_DNA"/>
</dbReference>
<feature type="transmembrane region" description="Helical" evidence="1">
    <location>
        <begin position="42"/>
        <end position="66"/>
    </location>
</feature>